<protein>
    <recommendedName>
        <fullName evidence="1">Heterokaryon incompatibility domain-containing protein</fullName>
    </recommendedName>
</protein>
<dbReference type="InterPro" id="IPR010730">
    <property type="entry name" value="HET"/>
</dbReference>
<dbReference type="PANTHER" id="PTHR24148:SF64">
    <property type="entry name" value="HETEROKARYON INCOMPATIBILITY DOMAIN-CONTAINING PROTEIN"/>
    <property type="match status" value="1"/>
</dbReference>
<dbReference type="PANTHER" id="PTHR24148">
    <property type="entry name" value="ANKYRIN REPEAT DOMAIN-CONTAINING PROTEIN 39 HOMOLOG-RELATED"/>
    <property type="match status" value="1"/>
</dbReference>
<organism evidence="2 3">
    <name type="scientific">Nothophoma quercina</name>
    <dbReference type="NCBI Taxonomy" id="749835"/>
    <lineage>
        <taxon>Eukaryota</taxon>
        <taxon>Fungi</taxon>
        <taxon>Dikarya</taxon>
        <taxon>Ascomycota</taxon>
        <taxon>Pezizomycotina</taxon>
        <taxon>Dothideomycetes</taxon>
        <taxon>Pleosporomycetidae</taxon>
        <taxon>Pleosporales</taxon>
        <taxon>Pleosporineae</taxon>
        <taxon>Didymellaceae</taxon>
        <taxon>Nothophoma</taxon>
    </lineage>
</organism>
<reference evidence="2 3" key="1">
    <citation type="submission" date="2024-02" db="EMBL/GenBank/DDBJ databases">
        <title>De novo assembly and annotation of 12 fungi associated with fruit tree decline syndrome in Ontario, Canada.</title>
        <authorList>
            <person name="Sulman M."/>
            <person name="Ellouze W."/>
            <person name="Ilyukhin E."/>
        </authorList>
    </citation>
    <scope>NUCLEOTIDE SEQUENCE [LARGE SCALE GENOMIC DNA]</scope>
    <source>
        <strain evidence="2 3">M97-236</strain>
    </source>
</reference>
<evidence type="ECO:0000313" key="2">
    <source>
        <dbReference type="EMBL" id="KAL1609159.1"/>
    </source>
</evidence>
<evidence type="ECO:0000313" key="3">
    <source>
        <dbReference type="Proteomes" id="UP001521222"/>
    </source>
</evidence>
<dbReference type="Pfam" id="PF26639">
    <property type="entry name" value="Het-6_barrel"/>
    <property type="match status" value="1"/>
</dbReference>
<dbReference type="Proteomes" id="UP001521222">
    <property type="component" value="Unassembled WGS sequence"/>
</dbReference>
<evidence type="ECO:0000259" key="1">
    <source>
        <dbReference type="Pfam" id="PF06985"/>
    </source>
</evidence>
<feature type="domain" description="Heterokaryon incompatibility" evidence="1">
    <location>
        <begin position="59"/>
        <end position="222"/>
    </location>
</feature>
<dbReference type="Pfam" id="PF06985">
    <property type="entry name" value="HET"/>
    <property type="match status" value="1"/>
</dbReference>
<accession>A0ABR3RXJ8</accession>
<gene>
    <name evidence="2" type="ORF">SLS59_001522</name>
</gene>
<dbReference type="InterPro" id="IPR052895">
    <property type="entry name" value="HetReg/Transcr_Mod"/>
</dbReference>
<name>A0ABR3RXJ8_9PLEO</name>
<comment type="caution">
    <text evidence="2">The sequence shown here is derived from an EMBL/GenBank/DDBJ whole genome shotgun (WGS) entry which is preliminary data.</text>
</comment>
<sequence>MTGQRTAFTTTYTYEHLQPRHIRLLEVKTSGTAHDIEKPEFEYRVVYVELPEKDPTPTFEAVSYTWGHPAKVSTLQIQEKLGQIALTANLSEALPHISRHSTTKRLWIDQLCINQADDAEKSFQVGLMSEVYSKAKRVIVWLGPEDQSTALCKEWLTALNALLPTLPDADRTQYGSESFHDAYRFLAVTKTFRGSMWAPRFYDAMGRFWARFYFRRSWIVQEYLLAHELVILTGNTRFTVEELQDMCCVPVTKEMRALMGDSIAYHTLMKLKRWPHSGAQPLRFLRTMASCSREFEATNYGDNLYSMTGMLEGLHFRPDYTQSTKHNFTRFIASVAQQFGSLDFLGLCSAKVDALIKHTPDEVQEFPSWVPSWTPTPLCTPWRISVGGSQEWMDDIVWDACAGRKHTSPQSSDPTSTFKLHVRGKIVDHIDTISSCITGSRDFDIDTAFLNHIVAQLQHDLPSCCGSWTPIDLINFLNGPRSGGNEIKPWDKAEAILGPEPRCETRESGDHYGDNDALALRLTMGRGRRFAVTETGILCLVPFVDARAKSEDQRGSPIVILHGCIVPLVLECIDEQHQEYRVVGEAYIEGIMHGAAVTWDESDADGFILG</sequence>
<dbReference type="EMBL" id="JAKIXB020000004">
    <property type="protein sequence ID" value="KAL1609159.1"/>
    <property type="molecule type" value="Genomic_DNA"/>
</dbReference>
<keyword evidence="3" id="KW-1185">Reference proteome</keyword>
<proteinExistence type="predicted"/>